<dbReference type="Proteomes" id="UP000449678">
    <property type="component" value="Unassembled WGS sequence"/>
</dbReference>
<feature type="domain" description="Glycosyltransferase 2-like" evidence="1">
    <location>
        <begin position="11"/>
        <end position="132"/>
    </location>
</feature>
<dbReference type="RefSeq" id="WP_160990336.1">
    <property type="nucleotide sequence ID" value="NZ_WWCO01000006.1"/>
</dbReference>
<keyword evidence="3" id="KW-1185">Reference proteome</keyword>
<dbReference type="PANTHER" id="PTHR22916:SF3">
    <property type="entry name" value="UDP-GLCNAC:BETAGAL BETA-1,3-N-ACETYLGLUCOSAMINYLTRANSFERASE-LIKE PROTEIN 1"/>
    <property type="match status" value="1"/>
</dbReference>
<evidence type="ECO:0000313" key="2">
    <source>
        <dbReference type="EMBL" id="MYM34959.1"/>
    </source>
</evidence>
<organism evidence="2 3">
    <name type="scientific">Duganella lactea</name>
    <dbReference type="NCBI Taxonomy" id="2692173"/>
    <lineage>
        <taxon>Bacteria</taxon>
        <taxon>Pseudomonadati</taxon>
        <taxon>Pseudomonadota</taxon>
        <taxon>Betaproteobacteria</taxon>
        <taxon>Burkholderiales</taxon>
        <taxon>Oxalobacteraceae</taxon>
        <taxon>Telluria group</taxon>
        <taxon>Duganella</taxon>
    </lineage>
</organism>
<proteinExistence type="predicted"/>
<gene>
    <name evidence="2" type="ORF">GTP38_11495</name>
</gene>
<dbReference type="EMBL" id="WWCO01000006">
    <property type="protein sequence ID" value="MYM34959.1"/>
    <property type="molecule type" value="Genomic_DNA"/>
</dbReference>
<dbReference type="InterPro" id="IPR001173">
    <property type="entry name" value="Glyco_trans_2-like"/>
</dbReference>
<reference evidence="2 3" key="1">
    <citation type="submission" date="2019-12" db="EMBL/GenBank/DDBJ databases">
        <title>Novel species isolated from a subtropical stream in China.</title>
        <authorList>
            <person name="Lu H."/>
        </authorList>
    </citation>
    <scope>NUCLEOTIDE SEQUENCE [LARGE SCALE GENOMIC DNA]</scope>
    <source>
        <strain evidence="2 3">FT94W</strain>
    </source>
</reference>
<dbReference type="Pfam" id="PF00535">
    <property type="entry name" value="Glycos_transf_2"/>
    <property type="match status" value="1"/>
</dbReference>
<dbReference type="Gene3D" id="3.90.550.10">
    <property type="entry name" value="Spore Coat Polysaccharide Biosynthesis Protein SpsA, Chain A"/>
    <property type="match status" value="1"/>
</dbReference>
<evidence type="ECO:0000259" key="1">
    <source>
        <dbReference type="Pfam" id="PF00535"/>
    </source>
</evidence>
<protein>
    <submittedName>
        <fullName evidence="2">Glycosyltransferase</fullName>
    </submittedName>
</protein>
<dbReference type="SUPFAM" id="SSF53448">
    <property type="entry name" value="Nucleotide-diphospho-sugar transferases"/>
    <property type="match status" value="1"/>
</dbReference>
<dbReference type="CDD" id="cd00761">
    <property type="entry name" value="Glyco_tranf_GTA_type"/>
    <property type="match status" value="1"/>
</dbReference>
<name>A0ABW9V8D1_9BURK</name>
<dbReference type="PANTHER" id="PTHR22916">
    <property type="entry name" value="GLYCOSYLTRANSFERASE"/>
    <property type="match status" value="1"/>
</dbReference>
<comment type="caution">
    <text evidence="2">The sequence shown here is derived from an EMBL/GenBank/DDBJ whole genome shotgun (WGS) entry which is preliminary data.</text>
</comment>
<dbReference type="InterPro" id="IPR029044">
    <property type="entry name" value="Nucleotide-diphossugar_trans"/>
</dbReference>
<sequence length="304" mass="33592">MKPRVHYPMVSILIPCYASQDYVGEAIQAALSQSYGHIEIIIAPDDGETYAYLRDMFKSPQLRIIPPGPKRGTGAGATRNRAIDVSTGEYLTMLDSDDVIPENYIADLMRVAMIEGAAVGPISYQDWESGNVIRVPPVFSPVLSLSGFGQLLASMHPLIHRSLEPGYVDGFAEDVIHDGHVIAKLGMIQVVKSAIYEARIRAGSTCNHGADREREIQAMYHQRIEAILRHPTSLGLQCLSRADRDDFARLFRFRAMASRAFARSGYASYDQWVAGCEAALWDQFMRTDIARGTLVIGDPPGIHP</sequence>
<evidence type="ECO:0000313" key="3">
    <source>
        <dbReference type="Proteomes" id="UP000449678"/>
    </source>
</evidence>
<accession>A0ABW9V8D1</accession>